<dbReference type="EMBL" id="JAHRIO010030031">
    <property type="protein sequence ID" value="MEQ2167184.1"/>
    <property type="molecule type" value="Genomic_DNA"/>
</dbReference>
<gene>
    <name evidence="1" type="ORF">GOODEAATRI_001483</name>
</gene>
<proteinExistence type="predicted"/>
<evidence type="ECO:0000313" key="1">
    <source>
        <dbReference type="EMBL" id="MEQ2167184.1"/>
    </source>
</evidence>
<sequence>MCNMYCYSDFDQKVELVFLVNTEKNGRTLVSASLLAVCSIRCRIGSPVLLYDFYSEKTKHIFSLNLAQNISLPPAAVIYIRSIHLIQHKDVIFCKMSHLNNFPLLNSAGKQGVERRIKSHCIGKIINDNKPS</sequence>
<organism evidence="1 2">
    <name type="scientific">Goodea atripinnis</name>
    <dbReference type="NCBI Taxonomy" id="208336"/>
    <lineage>
        <taxon>Eukaryota</taxon>
        <taxon>Metazoa</taxon>
        <taxon>Chordata</taxon>
        <taxon>Craniata</taxon>
        <taxon>Vertebrata</taxon>
        <taxon>Euteleostomi</taxon>
        <taxon>Actinopterygii</taxon>
        <taxon>Neopterygii</taxon>
        <taxon>Teleostei</taxon>
        <taxon>Neoteleostei</taxon>
        <taxon>Acanthomorphata</taxon>
        <taxon>Ovalentaria</taxon>
        <taxon>Atherinomorphae</taxon>
        <taxon>Cyprinodontiformes</taxon>
        <taxon>Goodeidae</taxon>
        <taxon>Goodea</taxon>
    </lineage>
</organism>
<comment type="caution">
    <text evidence="1">The sequence shown here is derived from an EMBL/GenBank/DDBJ whole genome shotgun (WGS) entry which is preliminary data.</text>
</comment>
<protein>
    <submittedName>
        <fullName evidence="1">Uncharacterized protein</fullName>
    </submittedName>
</protein>
<name>A0ABV0N710_9TELE</name>
<evidence type="ECO:0000313" key="2">
    <source>
        <dbReference type="Proteomes" id="UP001476798"/>
    </source>
</evidence>
<keyword evidence="2" id="KW-1185">Reference proteome</keyword>
<accession>A0ABV0N710</accession>
<dbReference type="Proteomes" id="UP001476798">
    <property type="component" value="Unassembled WGS sequence"/>
</dbReference>
<reference evidence="1 2" key="1">
    <citation type="submission" date="2021-06" db="EMBL/GenBank/DDBJ databases">
        <authorList>
            <person name="Palmer J.M."/>
        </authorList>
    </citation>
    <scope>NUCLEOTIDE SEQUENCE [LARGE SCALE GENOMIC DNA]</scope>
    <source>
        <strain evidence="1 2">GA_2019</strain>
        <tissue evidence="1">Muscle</tissue>
    </source>
</reference>